<protein>
    <submittedName>
        <fullName evidence="1">Uncharacterized protein</fullName>
    </submittedName>
</protein>
<reference evidence="1" key="1">
    <citation type="journal article" date="2021" name="G3 (Bethesda)">
        <title>Genome and transcriptome analysis of the beet armyworm Spodoptera exigua reveals targets for pest control. .</title>
        <authorList>
            <person name="Simon S."/>
            <person name="Breeschoten T."/>
            <person name="Jansen H.J."/>
            <person name="Dirks R.P."/>
            <person name="Schranz M.E."/>
            <person name="Ros V.I.D."/>
        </authorList>
    </citation>
    <scope>NUCLEOTIDE SEQUENCE</scope>
    <source>
        <strain evidence="1">TB_SE_WUR_2020</strain>
    </source>
</reference>
<accession>A0A922MXJ7</accession>
<evidence type="ECO:0000313" key="1">
    <source>
        <dbReference type="EMBL" id="KAH9644280.1"/>
    </source>
</evidence>
<name>A0A922MXJ7_SPOEX</name>
<proteinExistence type="predicted"/>
<evidence type="ECO:0000313" key="2">
    <source>
        <dbReference type="Proteomes" id="UP000814243"/>
    </source>
</evidence>
<comment type="caution">
    <text evidence="1">The sequence shown here is derived from an EMBL/GenBank/DDBJ whole genome shotgun (WGS) entry which is preliminary data.</text>
</comment>
<gene>
    <name evidence="1" type="ORF">HF086_003779</name>
</gene>
<dbReference type="AlphaFoldDB" id="A0A922MXJ7"/>
<sequence>MSIWWRGPDFLRQQVVEYKKPKHLITRLEEVKVNTCTLDVTFWNRFSTLQRMLRVTAYCRRFLKVNSQGVRSKHLTKPELDEALEICIKKSQEEGFAKELE</sequence>
<dbReference type="EMBL" id="JACEFF010000093">
    <property type="protein sequence ID" value="KAH9644280.1"/>
    <property type="molecule type" value="Genomic_DNA"/>
</dbReference>
<dbReference type="Proteomes" id="UP000814243">
    <property type="component" value="Unassembled WGS sequence"/>
</dbReference>
<organism evidence="1 2">
    <name type="scientific">Spodoptera exigua</name>
    <name type="common">Beet armyworm</name>
    <name type="synonym">Noctua fulgens</name>
    <dbReference type="NCBI Taxonomy" id="7107"/>
    <lineage>
        <taxon>Eukaryota</taxon>
        <taxon>Metazoa</taxon>
        <taxon>Ecdysozoa</taxon>
        <taxon>Arthropoda</taxon>
        <taxon>Hexapoda</taxon>
        <taxon>Insecta</taxon>
        <taxon>Pterygota</taxon>
        <taxon>Neoptera</taxon>
        <taxon>Endopterygota</taxon>
        <taxon>Lepidoptera</taxon>
        <taxon>Glossata</taxon>
        <taxon>Ditrysia</taxon>
        <taxon>Noctuoidea</taxon>
        <taxon>Noctuidae</taxon>
        <taxon>Amphipyrinae</taxon>
        <taxon>Spodoptera</taxon>
    </lineage>
</organism>